<dbReference type="InterPro" id="IPR050789">
    <property type="entry name" value="Diverse_Enzym_Activities"/>
</dbReference>
<dbReference type="SUPFAM" id="SSF56601">
    <property type="entry name" value="beta-lactamase/transpeptidase-like"/>
    <property type="match status" value="1"/>
</dbReference>
<dbReference type="RefSeq" id="WP_013225318.1">
    <property type="nucleotide sequence ID" value="NC_014318.1"/>
</dbReference>
<name>A0A0H3D3N0_AMYMU</name>
<dbReference type="HOGENOM" id="CLU_020027_13_0_11"/>
<evidence type="ECO:0000313" key="3">
    <source>
        <dbReference type="Proteomes" id="UP000000328"/>
    </source>
</evidence>
<reference evidence="2 3" key="1">
    <citation type="journal article" date="2010" name="Cell Res.">
        <title>Complete genome sequence of the rifamycin SV-producing Amycolatopsis mediterranei U32 revealed its genetic characteristics in phylogeny and metabolism.</title>
        <authorList>
            <person name="Zhao W."/>
            <person name="Zhong Y."/>
            <person name="Yuan H."/>
            <person name="Wang J."/>
            <person name="Zheng H."/>
            <person name="Wang Y."/>
            <person name="Cen X."/>
            <person name="Xu F."/>
            <person name="Bai J."/>
            <person name="Han X."/>
            <person name="Lu G."/>
            <person name="Zhu Y."/>
            <person name="Shao Z."/>
            <person name="Yan H."/>
            <person name="Li C."/>
            <person name="Peng N."/>
            <person name="Zhang Z."/>
            <person name="Zhang Y."/>
            <person name="Lin W."/>
            <person name="Fan Y."/>
            <person name="Qin Z."/>
            <person name="Hu Y."/>
            <person name="Zhu B."/>
            <person name="Wang S."/>
            <person name="Ding X."/>
            <person name="Zhao G.P."/>
        </authorList>
    </citation>
    <scope>NUCLEOTIDE SEQUENCE [LARGE SCALE GENOMIC DNA]</scope>
    <source>
        <strain evidence="3">U-32</strain>
    </source>
</reference>
<dbReference type="AlphaFoldDB" id="A0A0H3D3N0"/>
<dbReference type="EMBL" id="CP002000">
    <property type="protein sequence ID" value="ADJ45246.1"/>
    <property type="molecule type" value="Genomic_DNA"/>
</dbReference>
<dbReference type="Pfam" id="PF00144">
    <property type="entry name" value="Beta-lactamase"/>
    <property type="match status" value="1"/>
</dbReference>
<dbReference type="KEGG" id="amd:AMED_3460"/>
<dbReference type="PANTHER" id="PTHR43283">
    <property type="entry name" value="BETA-LACTAMASE-RELATED"/>
    <property type="match status" value="1"/>
</dbReference>
<dbReference type="GeneID" id="92871212"/>
<sequence length="461" mass="48859">MSKLPELAAWLETRLPALLAEHHVPAAAVAVYAGGEIIDRAAGVLNTGTGVEADVDSLFQIGSITKVWTATLAMQLVDDGVLDLDQPVRKYLPEFALADDDAAARITVRQLMCHTAGFEGDIFTDTGRGADCIEKYVATLGDVPQLFAPGEMFSYNNAAFCVLGRLVEVLRGKTYDECLQDHLFTPLGLTHAAPSPYEAIRFRAALGHLTSSPGADPEPAGIWALTPSNAPAGSMLAMRPRDLVTFAAMHLKDGEGADGTRVLGADSARAMRERLVELPDLGIFGDAWGLGWSLFDAPGGKVVGHDGGTIGQSAFLRVAPEHGVAVALLTNGGDTIAVYAEVVGHVLRELTGIELAAPPTPDPAAPRVDASRYVGEYSSSVADIVVSQDDDGRIWVERVPKGIFAELAKPEKTELVAMNGDTLILAEPMQGMYVPHAFVGDDGTGRALYLHTGRADRRVTA</sequence>
<gene>
    <name evidence="2" type="primary">ampC</name>
    <name evidence="2" type="ordered locus">AMED_3460</name>
</gene>
<dbReference type="PATRIC" id="fig|749927.5.peg.3574"/>
<dbReference type="Gene3D" id="3.40.710.10">
    <property type="entry name" value="DD-peptidase/beta-lactamase superfamily"/>
    <property type="match status" value="1"/>
</dbReference>
<dbReference type="PANTHER" id="PTHR43283:SF3">
    <property type="entry name" value="BETA-LACTAMASE FAMILY PROTEIN (AFU_ORTHOLOGUE AFUA_5G07500)"/>
    <property type="match status" value="1"/>
</dbReference>
<organism evidence="2 3">
    <name type="scientific">Amycolatopsis mediterranei (strain U-32)</name>
    <dbReference type="NCBI Taxonomy" id="749927"/>
    <lineage>
        <taxon>Bacteria</taxon>
        <taxon>Bacillati</taxon>
        <taxon>Actinomycetota</taxon>
        <taxon>Actinomycetes</taxon>
        <taxon>Pseudonocardiales</taxon>
        <taxon>Pseudonocardiaceae</taxon>
        <taxon>Amycolatopsis</taxon>
    </lineage>
</organism>
<dbReference type="InterPro" id="IPR012338">
    <property type="entry name" value="Beta-lactam/transpept-like"/>
</dbReference>
<evidence type="ECO:0000313" key="2">
    <source>
        <dbReference type="EMBL" id="ADJ45246.1"/>
    </source>
</evidence>
<dbReference type="OrthoDB" id="262125at2"/>
<dbReference type="InterPro" id="IPR001466">
    <property type="entry name" value="Beta-lactam-related"/>
</dbReference>
<proteinExistence type="predicted"/>
<feature type="domain" description="Beta-lactamase-related" evidence="1">
    <location>
        <begin position="16"/>
        <end position="335"/>
    </location>
</feature>
<dbReference type="eggNOG" id="COG1680">
    <property type="taxonomic scope" value="Bacteria"/>
</dbReference>
<dbReference type="Proteomes" id="UP000000328">
    <property type="component" value="Chromosome"/>
</dbReference>
<accession>A0A0H3D3N0</accession>
<evidence type="ECO:0000259" key="1">
    <source>
        <dbReference type="Pfam" id="PF00144"/>
    </source>
</evidence>
<protein>
    <submittedName>
        <fullName evidence="2">Beta-lactamase class C</fullName>
    </submittedName>
</protein>